<organism evidence="2 3">
    <name type="scientific">Periplaneta americana</name>
    <name type="common">American cockroach</name>
    <name type="synonym">Blatta americana</name>
    <dbReference type="NCBI Taxonomy" id="6978"/>
    <lineage>
        <taxon>Eukaryota</taxon>
        <taxon>Metazoa</taxon>
        <taxon>Ecdysozoa</taxon>
        <taxon>Arthropoda</taxon>
        <taxon>Hexapoda</taxon>
        <taxon>Insecta</taxon>
        <taxon>Pterygota</taxon>
        <taxon>Neoptera</taxon>
        <taxon>Polyneoptera</taxon>
        <taxon>Dictyoptera</taxon>
        <taxon>Blattodea</taxon>
        <taxon>Blattoidea</taxon>
        <taxon>Blattidae</taxon>
        <taxon>Blattinae</taxon>
        <taxon>Periplaneta</taxon>
    </lineage>
</organism>
<feature type="region of interest" description="Disordered" evidence="1">
    <location>
        <begin position="182"/>
        <end position="205"/>
    </location>
</feature>
<name>A0ABQ8TNC2_PERAM</name>
<accession>A0ABQ8TNC2</accession>
<reference evidence="2 3" key="1">
    <citation type="journal article" date="2022" name="Allergy">
        <title>Genome assembly and annotation of Periplaneta americana reveal a comprehensive cockroach allergen profile.</title>
        <authorList>
            <person name="Wang L."/>
            <person name="Xiong Q."/>
            <person name="Saelim N."/>
            <person name="Wang L."/>
            <person name="Nong W."/>
            <person name="Wan A.T."/>
            <person name="Shi M."/>
            <person name="Liu X."/>
            <person name="Cao Q."/>
            <person name="Hui J.H.L."/>
            <person name="Sookrung N."/>
            <person name="Leung T.F."/>
            <person name="Tungtrongchitr A."/>
            <person name="Tsui S.K.W."/>
        </authorList>
    </citation>
    <scope>NUCLEOTIDE SEQUENCE [LARGE SCALE GENOMIC DNA]</scope>
    <source>
        <strain evidence="2">PWHHKU_190912</strain>
    </source>
</reference>
<proteinExistence type="predicted"/>
<protein>
    <submittedName>
        <fullName evidence="2">Uncharacterized protein</fullName>
    </submittedName>
</protein>
<gene>
    <name evidence="2" type="ORF">ANN_10074</name>
</gene>
<sequence length="261" mass="29407">MFTKRRRLEAAATHLAALRAQGEGRYVAGLCGGNPSRLRSFFEIPDSSDDIGRSSDSEPWGLWGYSSEGGTCLYQGLRQDCPPVSIGFMNITQRRKTRSGAGDPGQTSHSAECAPSIMAVDIGHVRQHICLTWSQATKENIKVGEFDLVLWIEFGVAQWSERLPIRGGPPAWGLGEGLTTHHRKKQLVTKSNNKPRNGTDSPARPQLRNKVMRFGTWHRWEDNIKMYLREVGYDGRDWINLAQDKDLWRAYVRAAMDLRVP</sequence>
<evidence type="ECO:0000313" key="2">
    <source>
        <dbReference type="EMBL" id="KAJ4448062.1"/>
    </source>
</evidence>
<keyword evidence="3" id="KW-1185">Reference proteome</keyword>
<comment type="caution">
    <text evidence="2">The sequence shown here is derived from an EMBL/GenBank/DDBJ whole genome shotgun (WGS) entry which is preliminary data.</text>
</comment>
<evidence type="ECO:0000313" key="3">
    <source>
        <dbReference type="Proteomes" id="UP001148838"/>
    </source>
</evidence>
<evidence type="ECO:0000256" key="1">
    <source>
        <dbReference type="SAM" id="MobiDB-lite"/>
    </source>
</evidence>
<feature type="compositionally biased region" description="Polar residues" evidence="1">
    <location>
        <begin position="188"/>
        <end position="200"/>
    </location>
</feature>
<dbReference type="Proteomes" id="UP001148838">
    <property type="component" value="Unassembled WGS sequence"/>
</dbReference>
<dbReference type="EMBL" id="JAJSOF020000005">
    <property type="protein sequence ID" value="KAJ4448062.1"/>
    <property type="molecule type" value="Genomic_DNA"/>
</dbReference>